<dbReference type="InParanoid" id="A0A2H3CM94"/>
<dbReference type="Proteomes" id="UP000217790">
    <property type="component" value="Unassembled WGS sequence"/>
</dbReference>
<dbReference type="EMBL" id="KZ293700">
    <property type="protein sequence ID" value="PBK84145.1"/>
    <property type="molecule type" value="Genomic_DNA"/>
</dbReference>
<sequence>QIHSHSKTCSKYCGKYERILWFDIDESNYGEFSSSDYKKGELCLRCLNGLVNDFNDTIIHAVRCNMDIKFIGSGVSAKAILYYILDYITKSQLKLHIAYAALDVLTE</sequence>
<organism evidence="1 2">
    <name type="scientific">Armillaria gallica</name>
    <name type="common">Bulbous honey fungus</name>
    <name type="synonym">Armillaria bulbosa</name>
    <dbReference type="NCBI Taxonomy" id="47427"/>
    <lineage>
        <taxon>Eukaryota</taxon>
        <taxon>Fungi</taxon>
        <taxon>Dikarya</taxon>
        <taxon>Basidiomycota</taxon>
        <taxon>Agaricomycotina</taxon>
        <taxon>Agaricomycetes</taxon>
        <taxon>Agaricomycetidae</taxon>
        <taxon>Agaricales</taxon>
        <taxon>Marasmiineae</taxon>
        <taxon>Physalacriaceae</taxon>
        <taxon>Armillaria</taxon>
    </lineage>
</organism>
<protein>
    <submittedName>
        <fullName evidence="1">Uncharacterized protein</fullName>
    </submittedName>
</protein>
<proteinExistence type="predicted"/>
<reference evidence="2" key="1">
    <citation type="journal article" date="2017" name="Nat. Ecol. Evol.">
        <title>Genome expansion and lineage-specific genetic innovations in the forest pathogenic fungi Armillaria.</title>
        <authorList>
            <person name="Sipos G."/>
            <person name="Prasanna A.N."/>
            <person name="Walter M.C."/>
            <person name="O'Connor E."/>
            <person name="Balint B."/>
            <person name="Krizsan K."/>
            <person name="Kiss B."/>
            <person name="Hess J."/>
            <person name="Varga T."/>
            <person name="Slot J."/>
            <person name="Riley R."/>
            <person name="Boka B."/>
            <person name="Rigling D."/>
            <person name="Barry K."/>
            <person name="Lee J."/>
            <person name="Mihaltcheva S."/>
            <person name="LaButti K."/>
            <person name="Lipzen A."/>
            <person name="Waldron R."/>
            <person name="Moloney N.M."/>
            <person name="Sperisen C."/>
            <person name="Kredics L."/>
            <person name="Vagvoelgyi C."/>
            <person name="Patrignani A."/>
            <person name="Fitzpatrick D."/>
            <person name="Nagy I."/>
            <person name="Doyle S."/>
            <person name="Anderson J.B."/>
            <person name="Grigoriev I.V."/>
            <person name="Gueldener U."/>
            <person name="Muensterkoetter M."/>
            <person name="Nagy L.G."/>
        </authorList>
    </citation>
    <scope>NUCLEOTIDE SEQUENCE [LARGE SCALE GENOMIC DNA]</scope>
    <source>
        <strain evidence="2">Ar21-2</strain>
    </source>
</reference>
<name>A0A2H3CM94_ARMGA</name>
<dbReference type="STRING" id="47427.A0A2H3CM94"/>
<gene>
    <name evidence="1" type="ORF">ARMGADRAFT_943879</name>
</gene>
<dbReference type="OrthoDB" id="3267861at2759"/>
<feature type="non-terminal residue" evidence="1">
    <location>
        <position position="1"/>
    </location>
</feature>
<evidence type="ECO:0000313" key="1">
    <source>
        <dbReference type="EMBL" id="PBK84145.1"/>
    </source>
</evidence>
<dbReference type="AlphaFoldDB" id="A0A2H3CM94"/>
<accession>A0A2H3CM94</accession>
<evidence type="ECO:0000313" key="2">
    <source>
        <dbReference type="Proteomes" id="UP000217790"/>
    </source>
</evidence>
<keyword evidence="2" id="KW-1185">Reference proteome</keyword>